<dbReference type="AlphaFoldDB" id="F0RZH4"/>
<evidence type="ECO:0000256" key="1">
    <source>
        <dbReference type="ARBA" id="ARBA00023002"/>
    </source>
</evidence>
<reference evidence="4" key="1">
    <citation type="submission" date="2011-02" db="EMBL/GenBank/DDBJ databases">
        <title>Complete sequence of Spirochaeta sp. Buddy.</title>
        <authorList>
            <person name="Lucas S."/>
            <person name="Copeland A."/>
            <person name="Lapidus A."/>
            <person name="Cheng J.-F."/>
            <person name="Goodwin L."/>
            <person name="Pitluck S."/>
            <person name="Zeytun A."/>
            <person name="Detter J.C."/>
            <person name="Han C."/>
            <person name="Tapia R."/>
            <person name="Land M."/>
            <person name="Hauser L."/>
            <person name="Kyrpides N."/>
            <person name="Ivanova N."/>
            <person name="Mikhailova N."/>
            <person name="Pagani I."/>
            <person name="Ritalahti K.M."/>
            <person name="Loeffler F.E."/>
            <person name="Woyke T."/>
        </authorList>
    </citation>
    <scope>NUCLEOTIDE SEQUENCE [LARGE SCALE GENOMIC DNA]</scope>
    <source>
        <strain evidence="4">ATCC BAA-1886 / DSM 22777 / Buddy</strain>
    </source>
</reference>
<feature type="domain" description="NADP-dependent oxidoreductase" evidence="2">
    <location>
        <begin position="16"/>
        <end position="308"/>
    </location>
</feature>
<dbReference type="EMBL" id="CP002541">
    <property type="protein sequence ID" value="ADY13526.1"/>
    <property type="molecule type" value="Genomic_DNA"/>
</dbReference>
<dbReference type="PANTHER" id="PTHR43364">
    <property type="entry name" value="NADH-SPECIFIC METHYLGLYOXAL REDUCTASE-RELATED"/>
    <property type="match status" value="1"/>
</dbReference>
<protein>
    <submittedName>
        <fullName evidence="3">NADP-dependent oxidoreductase domain</fullName>
    </submittedName>
</protein>
<gene>
    <name evidence="3" type="ordered locus">SpiBuddy_1701</name>
</gene>
<dbReference type="STRING" id="158189.SpiBuddy_1701"/>
<evidence type="ECO:0000259" key="2">
    <source>
        <dbReference type="Pfam" id="PF00248"/>
    </source>
</evidence>
<evidence type="ECO:0000313" key="4">
    <source>
        <dbReference type="Proteomes" id="UP000008466"/>
    </source>
</evidence>
<dbReference type="GO" id="GO:0005829">
    <property type="term" value="C:cytosol"/>
    <property type="evidence" value="ECO:0007669"/>
    <property type="project" value="TreeGrafter"/>
</dbReference>
<keyword evidence="1" id="KW-0560">Oxidoreductase</keyword>
<dbReference type="GO" id="GO:0016491">
    <property type="term" value="F:oxidoreductase activity"/>
    <property type="evidence" value="ECO:0007669"/>
    <property type="project" value="UniProtKB-KW"/>
</dbReference>
<dbReference type="InterPro" id="IPR036812">
    <property type="entry name" value="NAD(P)_OxRdtase_dom_sf"/>
</dbReference>
<evidence type="ECO:0000313" key="3">
    <source>
        <dbReference type="EMBL" id="ADY13526.1"/>
    </source>
</evidence>
<dbReference type="KEGG" id="sbu:SpiBuddy_1701"/>
<dbReference type="HOGENOM" id="CLU_023205_2_0_12"/>
<dbReference type="Pfam" id="PF00248">
    <property type="entry name" value="Aldo_ket_red"/>
    <property type="match status" value="1"/>
</dbReference>
<dbReference type="SUPFAM" id="SSF51430">
    <property type="entry name" value="NAD(P)-linked oxidoreductase"/>
    <property type="match status" value="1"/>
</dbReference>
<sequence>MEYKPLGKTGIMVSQLCFGTMSFGSRADKAQSQAMYNLCREKGVNFFDCANVYQKGLAEEYLGSFIAAERDKVVITTKAYGAMGDGVNDKGCSAKNLRNALHQSLKRLGTDYVDVFFLHHFDPTTSEEEVLRTLDSFVREGKVLSIGVSNYAAYQVERLLRVSELKNLVGVQCIQPMYNLAKRMAEVELFPMARAEGMGVITYSPLAGGLLTGRYVSPEGRKSGRLIENPKYKIRYEGAFYEQVGASFASYAAQLGMHPATLGISWILSNPAVTAPILGAADIDQLRPSLDALSHPLSKEVLQQLDIISPPLPPAHDRTEERS</sequence>
<dbReference type="PRINTS" id="PR00069">
    <property type="entry name" value="ALDKETRDTASE"/>
</dbReference>
<dbReference type="InterPro" id="IPR020471">
    <property type="entry name" value="AKR"/>
</dbReference>
<accession>F0RZH4</accession>
<name>F0RZH4_SPHGB</name>
<dbReference type="PANTHER" id="PTHR43364:SF4">
    <property type="entry name" value="NAD(P)-LINKED OXIDOREDUCTASE SUPERFAMILY PROTEIN"/>
    <property type="match status" value="1"/>
</dbReference>
<dbReference type="InterPro" id="IPR023210">
    <property type="entry name" value="NADP_OxRdtase_dom"/>
</dbReference>
<dbReference type="Gene3D" id="3.20.20.100">
    <property type="entry name" value="NADP-dependent oxidoreductase domain"/>
    <property type="match status" value="1"/>
</dbReference>
<proteinExistence type="predicted"/>
<keyword evidence="4" id="KW-1185">Reference proteome</keyword>
<dbReference type="OrthoDB" id="9773828at2"/>
<dbReference type="Proteomes" id="UP000008466">
    <property type="component" value="Chromosome"/>
</dbReference>
<dbReference type="InterPro" id="IPR050523">
    <property type="entry name" value="AKR_Detox_Biosynth"/>
</dbReference>
<organism evidence="3 4">
    <name type="scientific">Sphaerochaeta globosa (strain ATCC BAA-1886 / DSM 22777 / Buddy)</name>
    <name type="common">Spirochaeta sp. (strain Buddy)</name>
    <dbReference type="NCBI Taxonomy" id="158189"/>
    <lineage>
        <taxon>Bacteria</taxon>
        <taxon>Pseudomonadati</taxon>
        <taxon>Spirochaetota</taxon>
        <taxon>Spirochaetia</taxon>
        <taxon>Spirochaetales</taxon>
        <taxon>Sphaerochaetaceae</taxon>
        <taxon>Sphaerochaeta</taxon>
    </lineage>
</organism>
<dbReference type="eggNOG" id="COG0667">
    <property type="taxonomic scope" value="Bacteria"/>
</dbReference>
<dbReference type="RefSeq" id="WP_013607376.1">
    <property type="nucleotide sequence ID" value="NC_015152.1"/>
</dbReference>